<dbReference type="AlphaFoldDB" id="K6YC48"/>
<dbReference type="Proteomes" id="UP000006327">
    <property type="component" value="Unassembled WGS sequence"/>
</dbReference>
<protein>
    <submittedName>
        <fullName evidence="1">Uncharacterized protein</fullName>
    </submittedName>
</protein>
<reference evidence="1 2" key="1">
    <citation type="journal article" date="2017" name="Antonie Van Leeuwenhoek">
        <title>Rhizobium rhizosphaerae sp. nov., a novel species isolated from rice rhizosphere.</title>
        <authorList>
            <person name="Zhao J.J."/>
            <person name="Zhang J."/>
            <person name="Zhang R.J."/>
            <person name="Zhang C.W."/>
            <person name="Yin H.Q."/>
            <person name="Zhang X.X."/>
        </authorList>
    </citation>
    <scope>NUCLEOTIDE SEQUENCE [LARGE SCALE GENOMIC DNA]</scope>
    <source>
        <strain evidence="1 2">BSs20135</strain>
    </source>
</reference>
<gene>
    <name evidence="1" type="ORF">GARC_4589</name>
</gene>
<evidence type="ECO:0000313" key="1">
    <source>
        <dbReference type="EMBL" id="GAC21531.1"/>
    </source>
</evidence>
<organism evidence="1 2">
    <name type="scientific">Paraglaciecola arctica BSs20135</name>
    <dbReference type="NCBI Taxonomy" id="493475"/>
    <lineage>
        <taxon>Bacteria</taxon>
        <taxon>Pseudomonadati</taxon>
        <taxon>Pseudomonadota</taxon>
        <taxon>Gammaproteobacteria</taxon>
        <taxon>Alteromonadales</taxon>
        <taxon>Alteromonadaceae</taxon>
        <taxon>Paraglaciecola</taxon>
    </lineage>
</organism>
<keyword evidence="2" id="KW-1185">Reference proteome</keyword>
<sequence>MLVKSHGQPILMGNETLLGTSGKEYRSSLNGKTLPQSTNTELGMAFSQSLMQITQIRPSVTSVDDNQITKTEELSEVAAQKKLASAMPLLIQALEKLEVGTTQLAETYNQVTINKGVLTKSDILKLADLEEEIATTRAEIEQIMAPLDSSELQTQQLSALLLPVFEKIDAELETLNEFNKKAAEQLDAIEANNEIVTFDFAFKLSPESFDLIDQEKRLLPFSFEADDLRVINNFLYKNYNDDNVVSLQQGIKNTAEFIESFEKYQNVRKEAYFAQRKLRIDA</sequence>
<accession>K6YC48</accession>
<dbReference type="EMBL" id="BAEO01000062">
    <property type="protein sequence ID" value="GAC21531.1"/>
    <property type="molecule type" value="Genomic_DNA"/>
</dbReference>
<dbReference type="OrthoDB" id="9834528at2"/>
<proteinExistence type="predicted"/>
<dbReference type="RefSeq" id="WP_007624594.1">
    <property type="nucleotide sequence ID" value="NZ_BAEO01000062.1"/>
</dbReference>
<name>K6YC48_9ALTE</name>
<evidence type="ECO:0000313" key="2">
    <source>
        <dbReference type="Proteomes" id="UP000006327"/>
    </source>
</evidence>
<comment type="caution">
    <text evidence="1">The sequence shown here is derived from an EMBL/GenBank/DDBJ whole genome shotgun (WGS) entry which is preliminary data.</text>
</comment>